<comment type="caution">
    <text evidence="1">The sequence shown here is derived from an EMBL/GenBank/DDBJ whole genome shotgun (WGS) entry which is preliminary data.</text>
</comment>
<gene>
    <name evidence="1" type="ORF">EFK50_01005</name>
</gene>
<dbReference type="AlphaFoldDB" id="A0A3N0CS16"/>
<dbReference type="Proteomes" id="UP000267128">
    <property type="component" value="Unassembled WGS sequence"/>
</dbReference>
<protein>
    <submittedName>
        <fullName evidence="1">Uncharacterized protein</fullName>
    </submittedName>
</protein>
<dbReference type="EMBL" id="RJSE01000001">
    <property type="protein sequence ID" value="RNL66235.1"/>
    <property type="molecule type" value="Genomic_DNA"/>
</dbReference>
<accession>A0A3N0CS16</accession>
<dbReference type="RefSeq" id="WP_123225680.1">
    <property type="nucleotide sequence ID" value="NZ_RJSE01000001.1"/>
</dbReference>
<organism evidence="1 2">
    <name type="scientific">Nocardioides marmoriginsengisoli</name>
    <dbReference type="NCBI Taxonomy" id="661483"/>
    <lineage>
        <taxon>Bacteria</taxon>
        <taxon>Bacillati</taxon>
        <taxon>Actinomycetota</taxon>
        <taxon>Actinomycetes</taxon>
        <taxon>Propionibacteriales</taxon>
        <taxon>Nocardioidaceae</taxon>
        <taxon>Nocardioides</taxon>
    </lineage>
</organism>
<name>A0A3N0CS16_9ACTN</name>
<evidence type="ECO:0000313" key="2">
    <source>
        <dbReference type="Proteomes" id="UP000267128"/>
    </source>
</evidence>
<keyword evidence="2" id="KW-1185">Reference proteome</keyword>
<reference evidence="1 2" key="1">
    <citation type="submission" date="2018-11" db="EMBL/GenBank/DDBJ databases">
        <authorList>
            <person name="Li F."/>
        </authorList>
    </citation>
    <scope>NUCLEOTIDE SEQUENCE [LARGE SCALE GENOMIC DNA]</scope>
    <source>
        <strain evidence="1 2">Gsoil 097</strain>
    </source>
</reference>
<evidence type="ECO:0000313" key="1">
    <source>
        <dbReference type="EMBL" id="RNL66235.1"/>
    </source>
</evidence>
<sequence>MGWDGNSSSDGYTPFTPVWTAAGGSPAIGSGGALSMRYNVQPGNLVTVDFYMLLGTTGLNIGTGTWTFTLPVPALNSPSSNIARGNIWFRDVSASLDYPTGFVILPTASTLNIRGLSGTGTSTLLGSTAPVVPAAGDWISGQFTYEAAA</sequence>
<proteinExistence type="predicted"/>